<evidence type="ECO:0000313" key="6">
    <source>
        <dbReference type="EMBL" id="MVQ51666.1"/>
    </source>
</evidence>
<organism evidence="6 7">
    <name type="scientific">Nocardioides agri</name>
    <dbReference type="NCBI Taxonomy" id="2682843"/>
    <lineage>
        <taxon>Bacteria</taxon>
        <taxon>Bacillati</taxon>
        <taxon>Actinomycetota</taxon>
        <taxon>Actinomycetes</taxon>
        <taxon>Propionibacteriales</taxon>
        <taxon>Nocardioidaceae</taxon>
        <taxon>Nocardioides</taxon>
    </lineage>
</organism>
<evidence type="ECO:0000313" key="7">
    <source>
        <dbReference type="Proteomes" id="UP000473525"/>
    </source>
</evidence>
<accession>A0A6L6XZ27</accession>
<dbReference type="PROSITE" id="PS50977">
    <property type="entry name" value="HTH_TETR_2"/>
    <property type="match status" value="1"/>
</dbReference>
<keyword evidence="2 4" id="KW-0238">DNA-binding</keyword>
<keyword evidence="1" id="KW-0805">Transcription regulation</keyword>
<dbReference type="InterPro" id="IPR009057">
    <property type="entry name" value="Homeodomain-like_sf"/>
</dbReference>
<dbReference type="InterPro" id="IPR050109">
    <property type="entry name" value="HTH-type_TetR-like_transc_reg"/>
</dbReference>
<dbReference type="PANTHER" id="PTHR30055:SF234">
    <property type="entry name" value="HTH-TYPE TRANSCRIPTIONAL REGULATOR BETI"/>
    <property type="match status" value="1"/>
</dbReference>
<proteinExistence type="predicted"/>
<evidence type="ECO:0000256" key="2">
    <source>
        <dbReference type="ARBA" id="ARBA00023125"/>
    </source>
</evidence>
<dbReference type="InterPro" id="IPR036271">
    <property type="entry name" value="Tet_transcr_reg_TetR-rel_C_sf"/>
</dbReference>
<dbReference type="EMBL" id="WSEK01000005">
    <property type="protein sequence ID" value="MVQ51666.1"/>
    <property type="molecule type" value="Genomic_DNA"/>
</dbReference>
<dbReference type="AlphaFoldDB" id="A0A6L6XZ27"/>
<dbReference type="SUPFAM" id="SSF46689">
    <property type="entry name" value="Homeodomain-like"/>
    <property type="match status" value="1"/>
</dbReference>
<comment type="caution">
    <text evidence="6">The sequence shown here is derived from an EMBL/GenBank/DDBJ whole genome shotgun (WGS) entry which is preliminary data.</text>
</comment>
<dbReference type="Proteomes" id="UP000473525">
    <property type="component" value="Unassembled WGS sequence"/>
</dbReference>
<feature type="DNA-binding region" description="H-T-H motif" evidence="4">
    <location>
        <begin position="42"/>
        <end position="61"/>
    </location>
</feature>
<dbReference type="GO" id="GO:0000976">
    <property type="term" value="F:transcription cis-regulatory region binding"/>
    <property type="evidence" value="ECO:0007669"/>
    <property type="project" value="TreeGrafter"/>
</dbReference>
<dbReference type="PANTHER" id="PTHR30055">
    <property type="entry name" value="HTH-TYPE TRANSCRIPTIONAL REGULATOR RUTR"/>
    <property type="match status" value="1"/>
</dbReference>
<dbReference type="Gene3D" id="1.10.10.60">
    <property type="entry name" value="Homeodomain-like"/>
    <property type="match status" value="1"/>
</dbReference>
<name>A0A6L6XZ27_9ACTN</name>
<evidence type="ECO:0000256" key="1">
    <source>
        <dbReference type="ARBA" id="ARBA00023015"/>
    </source>
</evidence>
<evidence type="ECO:0000256" key="4">
    <source>
        <dbReference type="PROSITE-ProRule" id="PRU00335"/>
    </source>
</evidence>
<protein>
    <submittedName>
        <fullName evidence="6">TetR family transcriptional regulator</fullName>
    </submittedName>
</protein>
<keyword evidence="3" id="KW-0804">Transcription</keyword>
<evidence type="ECO:0000256" key="3">
    <source>
        <dbReference type="ARBA" id="ARBA00023163"/>
    </source>
</evidence>
<dbReference type="Pfam" id="PF00440">
    <property type="entry name" value="TetR_N"/>
    <property type="match status" value="1"/>
</dbReference>
<dbReference type="RefSeq" id="WP_157346641.1">
    <property type="nucleotide sequence ID" value="NZ_WSEK01000005.1"/>
</dbReference>
<dbReference type="Gene3D" id="1.10.357.10">
    <property type="entry name" value="Tetracycline Repressor, domain 2"/>
    <property type="match status" value="1"/>
</dbReference>
<dbReference type="InterPro" id="IPR001647">
    <property type="entry name" value="HTH_TetR"/>
</dbReference>
<evidence type="ECO:0000259" key="5">
    <source>
        <dbReference type="PROSITE" id="PS50977"/>
    </source>
</evidence>
<dbReference type="GO" id="GO:0003700">
    <property type="term" value="F:DNA-binding transcription factor activity"/>
    <property type="evidence" value="ECO:0007669"/>
    <property type="project" value="TreeGrafter"/>
</dbReference>
<dbReference type="SUPFAM" id="SSF48498">
    <property type="entry name" value="Tetracyclin repressor-like, C-terminal domain"/>
    <property type="match status" value="1"/>
</dbReference>
<gene>
    <name evidence="6" type="ORF">GON03_21000</name>
</gene>
<feature type="domain" description="HTH tetR-type" evidence="5">
    <location>
        <begin position="19"/>
        <end position="79"/>
    </location>
</feature>
<sequence>MTTAPETDGRRTAAAARRRAREREIISATRGLFDQRGVRDAQIEDIAKAVGINRAIVYRHFTGKEELFALTLVEYLDELRAAMADAIGAADGPEQQLRALVGAFVEYGVAHPAFVDCAQTIMRRTGPDLLDEISEGALFRLGRGISGCLALLTQVLEDGVERGVFTVEDPVLLANTLYASGLGALQLARVGILVKEAAPGIPTVGTISPEQVRDYLVASALALATR</sequence>
<keyword evidence="7" id="KW-1185">Reference proteome</keyword>
<reference evidence="6 7" key="1">
    <citation type="submission" date="2019-12" db="EMBL/GenBank/DDBJ databases">
        <authorList>
            <person name="Huq M.A."/>
        </authorList>
    </citation>
    <scope>NUCLEOTIDE SEQUENCE [LARGE SCALE GENOMIC DNA]</scope>
    <source>
        <strain evidence="6 7">MAH-18</strain>
    </source>
</reference>
<dbReference type="PRINTS" id="PR00455">
    <property type="entry name" value="HTHTETR"/>
</dbReference>